<gene>
    <name evidence="9" type="ORF">SteCoe_26981</name>
</gene>
<dbReference type="GO" id="GO:0005525">
    <property type="term" value="F:GTP binding"/>
    <property type="evidence" value="ECO:0007669"/>
    <property type="project" value="UniProtKB-KW"/>
</dbReference>
<keyword evidence="2" id="KW-0396">Initiation factor</keyword>
<dbReference type="EMBL" id="MPUH01000770">
    <property type="protein sequence ID" value="OMJ74161.1"/>
    <property type="molecule type" value="Genomic_DNA"/>
</dbReference>
<keyword evidence="3" id="KW-0547">Nucleotide-binding</keyword>
<dbReference type="GO" id="GO:0005829">
    <property type="term" value="C:cytosol"/>
    <property type="evidence" value="ECO:0007669"/>
    <property type="project" value="TreeGrafter"/>
</dbReference>
<comment type="similarity">
    <text evidence="1">Belongs to the eIF-2-beta/eIF-5 family.</text>
</comment>
<dbReference type="Gene3D" id="2.20.25.350">
    <property type="match status" value="1"/>
</dbReference>
<name>A0A1R2BBI9_9CILI</name>
<dbReference type="GO" id="GO:0001732">
    <property type="term" value="P:formation of cytoplasmic translation initiation complex"/>
    <property type="evidence" value="ECO:0007669"/>
    <property type="project" value="TreeGrafter"/>
</dbReference>
<evidence type="ECO:0000256" key="7">
    <source>
        <dbReference type="SAM" id="MobiDB-lite"/>
    </source>
</evidence>
<dbReference type="AlphaFoldDB" id="A0A1R2BBI9"/>
<keyword evidence="5" id="KW-0342">GTP-binding</keyword>
<evidence type="ECO:0000313" key="9">
    <source>
        <dbReference type="EMBL" id="OMJ74161.1"/>
    </source>
</evidence>
<protein>
    <recommendedName>
        <fullName evidence="8">W2 domain-containing protein</fullName>
    </recommendedName>
</protein>
<reference evidence="9 10" key="1">
    <citation type="submission" date="2016-11" db="EMBL/GenBank/DDBJ databases">
        <title>The macronuclear genome of Stentor coeruleus: a giant cell with tiny introns.</title>
        <authorList>
            <person name="Slabodnick M."/>
            <person name="Ruby J.G."/>
            <person name="Reiff S.B."/>
            <person name="Swart E.C."/>
            <person name="Gosai S."/>
            <person name="Prabakaran S."/>
            <person name="Witkowska E."/>
            <person name="Larue G.E."/>
            <person name="Fisher S."/>
            <person name="Freeman R.M."/>
            <person name="Gunawardena J."/>
            <person name="Chu W."/>
            <person name="Stover N.A."/>
            <person name="Gregory B.D."/>
            <person name="Nowacki M."/>
            <person name="Derisi J."/>
            <person name="Roy S.W."/>
            <person name="Marshall W.F."/>
            <person name="Sood P."/>
        </authorList>
    </citation>
    <scope>NUCLEOTIDE SEQUENCE [LARGE SCALE GENOMIC DNA]</scope>
    <source>
        <strain evidence="9">WM001</strain>
    </source>
</reference>
<feature type="region of interest" description="Disordered" evidence="7">
    <location>
        <begin position="357"/>
        <end position="393"/>
    </location>
</feature>
<dbReference type="InterPro" id="IPR045196">
    <property type="entry name" value="IF2/IF5"/>
</dbReference>
<dbReference type="InterPro" id="IPR016190">
    <property type="entry name" value="Transl_init_fac_IF2/IF5_Zn-bd"/>
</dbReference>
<sequence length="411" mass="46615">MINIPSYIKDPSYRYQMPALKIKVEGKGNGIRTKLLNLFEVSRSLGVPPEYPLRYFGAEFGAIIEFKQSEQKAMLNGSVRGEDLKNSLDHFIEKFVLCPKCKYPEISIRIKKGELYSDCKACGEFRKMDMTHKICNFILKSPPPGATKITPAKKPEPVSAKPKSSGKKKSKALTLKNPEIVECLEILTSEHELARAGEILTNLSVSKDYEADIKAYLMFKGVFNSNLIVHMSNPIGIQILKNVANGCPEDFLMGFACVYGNDEAWKSKISTAMFHFYNNDLLTEEVFDNWIKDDLEFNETSPVYNEQALNWVKTNASEFLEWLKNAEEEEEEVKEENEEAKEEVKIEEIKAEETKVVKKDDESNLKVNETKGVVEESKSTKPGDNDKVSEGITKDLMSQLNNVEDFDIDDI</sequence>
<dbReference type="SUPFAM" id="SSF100966">
    <property type="entry name" value="Translation initiation factor 2 beta, aIF2beta, N-terminal domain"/>
    <property type="match status" value="1"/>
</dbReference>
<feature type="region of interest" description="Disordered" evidence="7">
    <location>
        <begin position="146"/>
        <end position="171"/>
    </location>
</feature>
<dbReference type="Pfam" id="PF02020">
    <property type="entry name" value="W2"/>
    <property type="match status" value="1"/>
</dbReference>
<dbReference type="Gene3D" id="1.25.40.180">
    <property type="match status" value="1"/>
</dbReference>
<keyword evidence="6" id="KW-0175">Coiled coil</keyword>
<dbReference type="OrthoDB" id="10250831at2759"/>
<dbReference type="SMART" id="SM00515">
    <property type="entry name" value="eIF5C"/>
    <property type="match status" value="1"/>
</dbReference>
<evidence type="ECO:0000256" key="6">
    <source>
        <dbReference type="SAM" id="Coils"/>
    </source>
</evidence>
<dbReference type="Pfam" id="PF01873">
    <property type="entry name" value="eIF-5_eIF-2B"/>
    <property type="match status" value="1"/>
</dbReference>
<evidence type="ECO:0000256" key="2">
    <source>
        <dbReference type="ARBA" id="ARBA00022540"/>
    </source>
</evidence>
<dbReference type="GO" id="GO:0005092">
    <property type="term" value="F:GDP-dissociation inhibitor activity"/>
    <property type="evidence" value="ECO:0007669"/>
    <property type="project" value="TreeGrafter"/>
</dbReference>
<dbReference type="PANTHER" id="PTHR23001:SF7">
    <property type="entry name" value="EUKARYOTIC TRANSLATION INITIATION FACTOR 5"/>
    <property type="match status" value="1"/>
</dbReference>
<evidence type="ECO:0000256" key="4">
    <source>
        <dbReference type="ARBA" id="ARBA00022917"/>
    </source>
</evidence>
<evidence type="ECO:0000256" key="5">
    <source>
        <dbReference type="ARBA" id="ARBA00023134"/>
    </source>
</evidence>
<dbReference type="Proteomes" id="UP000187209">
    <property type="component" value="Unassembled WGS sequence"/>
</dbReference>
<organism evidence="9 10">
    <name type="scientific">Stentor coeruleus</name>
    <dbReference type="NCBI Taxonomy" id="5963"/>
    <lineage>
        <taxon>Eukaryota</taxon>
        <taxon>Sar</taxon>
        <taxon>Alveolata</taxon>
        <taxon>Ciliophora</taxon>
        <taxon>Postciliodesmatophora</taxon>
        <taxon>Heterotrichea</taxon>
        <taxon>Heterotrichida</taxon>
        <taxon>Stentoridae</taxon>
        <taxon>Stentor</taxon>
    </lineage>
</organism>
<accession>A0A1R2BBI9</accession>
<dbReference type="GO" id="GO:0071074">
    <property type="term" value="F:eukaryotic initiation factor eIF2 binding"/>
    <property type="evidence" value="ECO:0007669"/>
    <property type="project" value="TreeGrafter"/>
</dbReference>
<dbReference type="Gene3D" id="3.30.30.170">
    <property type="match status" value="1"/>
</dbReference>
<evidence type="ECO:0000256" key="1">
    <source>
        <dbReference type="ARBA" id="ARBA00010397"/>
    </source>
</evidence>
<dbReference type="PROSITE" id="PS51363">
    <property type="entry name" value="W2"/>
    <property type="match status" value="1"/>
</dbReference>
<dbReference type="FunFam" id="2.20.25.350:FF:000001">
    <property type="entry name" value="Eukaryotic translation initiation factor 5"/>
    <property type="match status" value="1"/>
</dbReference>
<proteinExistence type="inferred from homology"/>
<evidence type="ECO:0000259" key="8">
    <source>
        <dbReference type="PROSITE" id="PS51363"/>
    </source>
</evidence>
<dbReference type="SUPFAM" id="SSF75689">
    <property type="entry name" value="Zinc-binding domain of translation initiation factor 2 beta"/>
    <property type="match status" value="1"/>
</dbReference>
<dbReference type="SUPFAM" id="SSF48371">
    <property type="entry name" value="ARM repeat"/>
    <property type="match status" value="1"/>
</dbReference>
<feature type="domain" description="W2" evidence="8">
    <location>
        <begin position="135"/>
        <end position="333"/>
    </location>
</feature>
<feature type="coiled-coil region" evidence="6">
    <location>
        <begin position="316"/>
        <end position="357"/>
    </location>
</feature>
<dbReference type="SMART" id="SM00653">
    <property type="entry name" value="eIF2B_5"/>
    <property type="match status" value="1"/>
</dbReference>
<keyword evidence="10" id="KW-1185">Reference proteome</keyword>
<keyword evidence="4" id="KW-0648">Protein biosynthesis</keyword>
<dbReference type="InterPro" id="IPR002735">
    <property type="entry name" value="Transl_init_fac_IF2/IF5_dom"/>
</dbReference>
<dbReference type="PANTHER" id="PTHR23001">
    <property type="entry name" value="EUKARYOTIC TRANSLATION INITIATION FACTOR"/>
    <property type="match status" value="1"/>
</dbReference>
<comment type="caution">
    <text evidence="9">The sequence shown here is derived from an EMBL/GenBank/DDBJ whole genome shotgun (WGS) entry which is preliminary data.</text>
</comment>
<dbReference type="GO" id="GO:0003743">
    <property type="term" value="F:translation initiation factor activity"/>
    <property type="evidence" value="ECO:0007669"/>
    <property type="project" value="UniProtKB-KW"/>
</dbReference>
<evidence type="ECO:0000313" key="10">
    <source>
        <dbReference type="Proteomes" id="UP000187209"/>
    </source>
</evidence>
<dbReference type="InterPro" id="IPR003307">
    <property type="entry name" value="W2_domain"/>
</dbReference>
<dbReference type="InterPro" id="IPR016024">
    <property type="entry name" value="ARM-type_fold"/>
</dbReference>
<evidence type="ECO:0000256" key="3">
    <source>
        <dbReference type="ARBA" id="ARBA00022741"/>
    </source>
</evidence>
<dbReference type="InterPro" id="IPR016189">
    <property type="entry name" value="Transl_init_fac_IF2/IF5_N"/>
</dbReference>
<dbReference type="FunFam" id="3.30.30.170:FF:000002">
    <property type="entry name" value="Eukaryotic translation initiation factor 5"/>
    <property type="match status" value="1"/>
</dbReference>